<evidence type="ECO:0000256" key="4">
    <source>
        <dbReference type="ARBA" id="ARBA00022741"/>
    </source>
</evidence>
<dbReference type="PANTHER" id="PTHR23117">
    <property type="entry name" value="GUANYLATE KINASE-RELATED"/>
    <property type="match status" value="1"/>
</dbReference>
<feature type="domain" description="Guanylate kinase-like" evidence="7">
    <location>
        <begin position="3"/>
        <end position="176"/>
    </location>
</feature>
<comment type="catalytic activity">
    <reaction evidence="1 6">
        <text>alpha-D-ribose 1,5-bisphosphate + ATP = 5-phospho-alpha-D-ribose 1-diphosphate + ADP</text>
        <dbReference type="Rhea" id="RHEA:20109"/>
        <dbReference type="ChEBI" id="CHEBI:30616"/>
        <dbReference type="ChEBI" id="CHEBI:58017"/>
        <dbReference type="ChEBI" id="CHEBI:68688"/>
        <dbReference type="ChEBI" id="CHEBI:456216"/>
        <dbReference type="EC" id="2.7.4.23"/>
    </reaction>
</comment>
<dbReference type="GO" id="GO:0006015">
    <property type="term" value="P:5-phosphoribose 1-diphosphate biosynthetic process"/>
    <property type="evidence" value="ECO:0007669"/>
    <property type="project" value="UniProtKB-UniRule"/>
</dbReference>
<evidence type="ECO:0000256" key="6">
    <source>
        <dbReference type="HAMAP-Rule" id="MF_00836"/>
    </source>
</evidence>
<evidence type="ECO:0000256" key="2">
    <source>
        <dbReference type="ARBA" id="ARBA00005069"/>
    </source>
</evidence>
<proteinExistence type="inferred from homology"/>
<evidence type="ECO:0000313" key="8">
    <source>
        <dbReference type="EMBL" id="SMX34336.1"/>
    </source>
</evidence>
<dbReference type="PANTHER" id="PTHR23117:SF8">
    <property type="entry name" value="RIBOSE 1,5-BISPHOSPHATE PHOSPHOKINASE PHNN"/>
    <property type="match status" value="1"/>
</dbReference>
<comment type="pathway">
    <text evidence="2 6">Metabolic intermediate biosynthesis; 5-phospho-alpha-D-ribose 1-diphosphate biosynthesis; 5-phospho-alpha-D-ribose 1-diphosphate from D-ribose 5-phosphate (route II): step 3/3.</text>
</comment>
<dbReference type="NCBIfam" id="TIGR02322">
    <property type="entry name" value="phosphon_PhnN"/>
    <property type="match status" value="1"/>
</dbReference>
<dbReference type="RefSeq" id="WP_093966396.1">
    <property type="nucleotide sequence ID" value="NZ_FXYE01000001.1"/>
</dbReference>
<feature type="binding site" evidence="6">
    <location>
        <begin position="10"/>
        <end position="17"/>
    </location>
    <ligand>
        <name>ATP</name>
        <dbReference type="ChEBI" id="CHEBI:30616"/>
    </ligand>
</feature>
<dbReference type="InterPro" id="IPR027417">
    <property type="entry name" value="P-loop_NTPase"/>
</dbReference>
<dbReference type="GO" id="GO:0019634">
    <property type="term" value="P:organic phosphonate metabolic process"/>
    <property type="evidence" value="ECO:0007669"/>
    <property type="project" value="UniProtKB-UniRule"/>
</dbReference>
<evidence type="ECO:0000313" key="9">
    <source>
        <dbReference type="Proteomes" id="UP000202922"/>
    </source>
</evidence>
<name>A0A238JXA0_9RHOB</name>
<dbReference type="SUPFAM" id="SSF52540">
    <property type="entry name" value="P-loop containing nucleoside triphosphate hydrolases"/>
    <property type="match status" value="1"/>
</dbReference>
<evidence type="ECO:0000256" key="1">
    <source>
        <dbReference type="ARBA" id="ARBA00000373"/>
    </source>
</evidence>
<dbReference type="EMBL" id="FXYE01000001">
    <property type="protein sequence ID" value="SMX34336.1"/>
    <property type="molecule type" value="Genomic_DNA"/>
</dbReference>
<evidence type="ECO:0000256" key="5">
    <source>
        <dbReference type="ARBA" id="ARBA00022840"/>
    </source>
</evidence>
<dbReference type="Proteomes" id="UP000202922">
    <property type="component" value="Unassembled WGS sequence"/>
</dbReference>
<keyword evidence="4 6" id="KW-0547">Nucleotide-binding</keyword>
<accession>A0A238JXA0</accession>
<dbReference type="EC" id="2.7.4.23" evidence="6"/>
<dbReference type="PROSITE" id="PS50052">
    <property type="entry name" value="GUANYLATE_KINASE_2"/>
    <property type="match status" value="1"/>
</dbReference>
<dbReference type="InterPro" id="IPR008145">
    <property type="entry name" value="GK/Ca_channel_bsu"/>
</dbReference>
<sequence length="180" mass="19195">MRGRLFAVVGPSGAGKDTLMEAALGQRPDLHLVRRVITRPTDAGGEAFDGVSEAEFEQMRQAGGLALHWQAHGLSYGIPENINAALGRGQDVVFNGSRGVLAEANRRYPGLIVLHITASIPTLAARLAARGRETERDIANRLKRASYGLPAGVNVRVIQNDGALSDAVAQLLDALQPERV</sequence>
<keyword evidence="9" id="KW-1185">Reference proteome</keyword>
<organism evidence="8 9">
    <name type="scientific">Actibacterium lipolyticum</name>
    <dbReference type="NCBI Taxonomy" id="1524263"/>
    <lineage>
        <taxon>Bacteria</taxon>
        <taxon>Pseudomonadati</taxon>
        <taxon>Pseudomonadota</taxon>
        <taxon>Alphaproteobacteria</taxon>
        <taxon>Rhodobacterales</taxon>
        <taxon>Roseobacteraceae</taxon>
        <taxon>Actibacterium</taxon>
    </lineage>
</organism>
<dbReference type="HAMAP" id="MF_00836">
    <property type="entry name" value="PhnN"/>
    <property type="match status" value="1"/>
</dbReference>
<evidence type="ECO:0000259" key="7">
    <source>
        <dbReference type="PROSITE" id="PS50052"/>
    </source>
</evidence>
<keyword evidence="5 6" id="KW-0067">ATP-binding</keyword>
<dbReference type="AlphaFoldDB" id="A0A238JXA0"/>
<dbReference type="Gene3D" id="3.40.50.300">
    <property type="entry name" value="P-loop containing nucleotide triphosphate hydrolases"/>
    <property type="match status" value="1"/>
</dbReference>
<dbReference type="InterPro" id="IPR008144">
    <property type="entry name" value="Guanylate_kin-like_dom"/>
</dbReference>
<dbReference type="GO" id="GO:0005524">
    <property type="term" value="F:ATP binding"/>
    <property type="evidence" value="ECO:0007669"/>
    <property type="project" value="UniProtKB-KW"/>
</dbReference>
<dbReference type="Pfam" id="PF00625">
    <property type="entry name" value="Guanylate_kin"/>
    <property type="match status" value="1"/>
</dbReference>
<evidence type="ECO:0000256" key="3">
    <source>
        <dbReference type="ARBA" id="ARBA00022679"/>
    </source>
</evidence>
<dbReference type="UniPathway" id="UPA00087">
    <property type="reaction ID" value="UER00175"/>
</dbReference>
<keyword evidence="3 6" id="KW-0808">Transferase</keyword>
<protein>
    <recommendedName>
        <fullName evidence="6">Ribose 1,5-bisphosphate phosphokinase PhnN</fullName>
        <ecNumber evidence="6">2.7.4.23</ecNumber>
    </recommendedName>
    <alternativeName>
        <fullName evidence="6">Ribose 1,5-bisphosphokinase</fullName>
    </alternativeName>
</protein>
<keyword evidence="8" id="KW-0418">Kinase</keyword>
<gene>
    <name evidence="6 8" type="primary">phnN</name>
    <name evidence="8" type="ORF">COL8621_01258</name>
</gene>
<dbReference type="OrthoDB" id="341217at2"/>
<comment type="similarity">
    <text evidence="6">Belongs to the ribose 1,5-bisphosphokinase family.</text>
</comment>
<dbReference type="InterPro" id="IPR012699">
    <property type="entry name" value="PhnN"/>
</dbReference>
<reference evidence="9" key="1">
    <citation type="submission" date="2017-05" db="EMBL/GenBank/DDBJ databases">
        <authorList>
            <person name="Rodrigo-Torres L."/>
            <person name="Arahal R. D."/>
            <person name="Lucena T."/>
        </authorList>
    </citation>
    <scope>NUCLEOTIDE SEQUENCE [LARGE SCALE GENOMIC DNA]</scope>
    <source>
        <strain evidence="9">CECT 8621</strain>
    </source>
</reference>
<dbReference type="SMART" id="SM00072">
    <property type="entry name" value="GuKc"/>
    <property type="match status" value="1"/>
</dbReference>
<dbReference type="GO" id="GO:0033863">
    <property type="term" value="F:ribose 1,5-bisphosphate phosphokinase activity"/>
    <property type="evidence" value="ECO:0007669"/>
    <property type="project" value="UniProtKB-UniRule"/>
</dbReference>
<comment type="function">
    <text evidence="6">Catalyzes the phosphorylation of ribose 1,5-bisphosphate to 5-phospho-D-ribosyl alpha-1-diphosphate (PRPP).</text>
</comment>
<dbReference type="GO" id="GO:0005829">
    <property type="term" value="C:cytosol"/>
    <property type="evidence" value="ECO:0007669"/>
    <property type="project" value="TreeGrafter"/>
</dbReference>